<accession>A0AAX6S7C5</accession>
<dbReference type="PANTHER" id="PTHR23045:SF9">
    <property type="entry name" value="LEUCINE RICH REPEAT CONTAINING 37A-RELATED"/>
    <property type="match status" value="1"/>
</dbReference>
<dbReference type="InterPro" id="IPR032675">
    <property type="entry name" value="LRR_dom_sf"/>
</dbReference>
<dbReference type="Gene3D" id="3.80.10.10">
    <property type="entry name" value="Ribonuclease Inhibitor"/>
    <property type="match status" value="1"/>
</dbReference>
<organism evidence="1 2">
    <name type="scientific">Heterocephalus glaber</name>
    <name type="common">Naked mole rat</name>
    <dbReference type="NCBI Taxonomy" id="10181"/>
    <lineage>
        <taxon>Eukaryota</taxon>
        <taxon>Metazoa</taxon>
        <taxon>Chordata</taxon>
        <taxon>Craniata</taxon>
        <taxon>Vertebrata</taxon>
        <taxon>Euteleostomi</taxon>
        <taxon>Mammalia</taxon>
        <taxon>Eutheria</taxon>
        <taxon>Euarchontoglires</taxon>
        <taxon>Glires</taxon>
        <taxon>Rodentia</taxon>
        <taxon>Hystricomorpha</taxon>
        <taxon>Bathyergidae</taxon>
        <taxon>Heterocephalus</taxon>
    </lineage>
</organism>
<name>A0AAX6S7C5_HETGA</name>
<protein>
    <submittedName>
        <fullName evidence="2">Leucine-rich repeat-containing protein 37B</fullName>
    </submittedName>
</protein>
<sequence>MQFLHQVVLNNNPLTTIEDPSFFKLPALKHLDLGSTHVPPAVLENILTMTLELQKLILPSHMACCPCQIKSDIELVCPTVKLHCDGTCLSNTMQCHESPEKSESPW</sequence>
<evidence type="ECO:0000313" key="1">
    <source>
        <dbReference type="Proteomes" id="UP000694906"/>
    </source>
</evidence>
<dbReference type="Proteomes" id="UP000694906">
    <property type="component" value="Unplaced"/>
</dbReference>
<gene>
    <name evidence="2" type="primary">LOC101722787</name>
</gene>
<dbReference type="AlphaFoldDB" id="A0AAX6S7C5"/>
<dbReference type="RefSeq" id="XP_021104559.1">
    <property type="nucleotide sequence ID" value="XM_021248900.1"/>
</dbReference>
<dbReference type="SUPFAM" id="SSF52058">
    <property type="entry name" value="L domain-like"/>
    <property type="match status" value="1"/>
</dbReference>
<dbReference type="PANTHER" id="PTHR23045">
    <property type="entry name" value="LEUCINE-RICH REPEAT-CONTAINING PROTEIN 37A"/>
    <property type="match status" value="1"/>
</dbReference>
<dbReference type="InterPro" id="IPR015753">
    <property type="entry name" value="LRRC37"/>
</dbReference>
<reference evidence="2" key="1">
    <citation type="submission" date="2025-08" db="UniProtKB">
        <authorList>
            <consortium name="RefSeq"/>
        </authorList>
    </citation>
    <scope>IDENTIFICATION</scope>
</reference>
<dbReference type="GeneID" id="101722787"/>
<keyword evidence="1" id="KW-1185">Reference proteome</keyword>
<evidence type="ECO:0000313" key="2">
    <source>
        <dbReference type="RefSeq" id="XP_021104559.1"/>
    </source>
</evidence>
<proteinExistence type="predicted"/>